<feature type="compositionally biased region" description="Polar residues" evidence="1">
    <location>
        <begin position="1"/>
        <end position="10"/>
    </location>
</feature>
<proteinExistence type="predicted"/>
<dbReference type="SMART" id="SM00382">
    <property type="entry name" value="AAA"/>
    <property type="match status" value="1"/>
</dbReference>
<dbReference type="Gene3D" id="3.40.50.300">
    <property type="entry name" value="P-loop containing nucleotide triphosphate hydrolases"/>
    <property type="match status" value="1"/>
</dbReference>
<dbReference type="PANTHER" id="PTHR46411:SF3">
    <property type="entry name" value="AAA+ ATPASE DOMAIN-CONTAINING PROTEIN"/>
    <property type="match status" value="1"/>
</dbReference>
<reference evidence="4" key="1">
    <citation type="journal article" date="2020" name="BMC Genomics">
        <title>Correction to: Identification and distribution of gene clusters required for synthesis of sphingolipid metabolism inhibitors in diverse species of the filamentous fungus Fusarium.</title>
        <authorList>
            <person name="Kim H.S."/>
            <person name="Lohmar J.M."/>
            <person name="Busman M."/>
            <person name="Brown D.W."/>
            <person name="Naumann T.A."/>
            <person name="Divon H.H."/>
            <person name="Lysoe E."/>
            <person name="Uhlig S."/>
            <person name="Proctor R.H."/>
        </authorList>
    </citation>
    <scope>NUCLEOTIDE SEQUENCE [LARGE SCALE GENOMIC DNA]</scope>
    <source>
        <strain evidence="4">NRRL 25331</strain>
    </source>
</reference>
<comment type="caution">
    <text evidence="3">The sequence shown here is derived from an EMBL/GenBank/DDBJ whole genome shotgun (WGS) entry which is preliminary data.</text>
</comment>
<dbReference type="AlphaFoldDB" id="A0A8H5UGK8"/>
<organism evidence="3 4">
    <name type="scientific">Fusarium circinatum</name>
    <name type="common">Pitch canker fungus</name>
    <name type="synonym">Gibberella circinata</name>
    <dbReference type="NCBI Taxonomy" id="48490"/>
    <lineage>
        <taxon>Eukaryota</taxon>
        <taxon>Fungi</taxon>
        <taxon>Dikarya</taxon>
        <taxon>Ascomycota</taxon>
        <taxon>Pezizomycotina</taxon>
        <taxon>Sordariomycetes</taxon>
        <taxon>Hypocreomycetidae</taxon>
        <taxon>Hypocreales</taxon>
        <taxon>Nectriaceae</taxon>
        <taxon>Fusarium</taxon>
        <taxon>Fusarium fujikuroi species complex</taxon>
    </lineage>
</organism>
<dbReference type="Pfam" id="PF00004">
    <property type="entry name" value="AAA"/>
    <property type="match status" value="1"/>
</dbReference>
<evidence type="ECO:0000313" key="3">
    <source>
        <dbReference type="EMBL" id="KAF5685777.1"/>
    </source>
</evidence>
<reference evidence="3 4" key="2">
    <citation type="submission" date="2020-05" db="EMBL/GenBank/DDBJ databases">
        <title>Identification and distribution of gene clusters putatively required for synthesis of sphingolipid metabolism inhibitors in phylogenetically diverse species of the filamentous fungus Fusarium.</title>
        <authorList>
            <person name="Kim H.-S."/>
            <person name="Busman M."/>
            <person name="Brown D.W."/>
            <person name="Divon H."/>
            <person name="Uhlig S."/>
            <person name="Proctor R.H."/>
        </authorList>
    </citation>
    <scope>NUCLEOTIDE SEQUENCE [LARGE SCALE GENOMIC DNA]</scope>
    <source>
        <strain evidence="3 4">NRRL 25331</strain>
    </source>
</reference>
<dbReference type="GO" id="GO:0016887">
    <property type="term" value="F:ATP hydrolysis activity"/>
    <property type="evidence" value="ECO:0007669"/>
    <property type="project" value="InterPro"/>
</dbReference>
<dbReference type="InterPro" id="IPR027417">
    <property type="entry name" value="P-loop_NTPase"/>
</dbReference>
<gene>
    <name evidence="3" type="ORF">FCIRC_3266</name>
</gene>
<name>A0A8H5UGK8_FUSCI</name>
<dbReference type="PANTHER" id="PTHR46411">
    <property type="entry name" value="FAMILY ATPASE, PUTATIVE-RELATED"/>
    <property type="match status" value="1"/>
</dbReference>
<dbReference type="Proteomes" id="UP000572754">
    <property type="component" value="Unassembled WGS sequence"/>
</dbReference>
<feature type="compositionally biased region" description="Acidic residues" evidence="1">
    <location>
        <begin position="20"/>
        <end position="31"/>
    </location>
</feature>
<dbReference type="SUPFAM" id="SSF52540">
    <property type="entry name" value="P-loop containing nucleoside triphosphate hydrolases"/>
    <property type="match status" value="1"/>
</dbReference>
<protein>
    <submittedName>
        <fullName evidence="3">P-loop containing protein</fullName>
    </submittedName>
</protein>
<evidence type="ECO:0000259" key="2">
    <source>
        <dbReference type="SMART" id="SM00382"/>
    </source>
</evidence>
<keyword evidence="4" id="KW-1185">Reference proteome</keyword>
<evidence type="ECO:0000313" key="4">
    <source>
        <dbReference type="Proteomes" id="UP000572754"/>
    </source>
</evidence>
<dbReference type="GO" id="GO:0005524">
    <property type="term" value="F:ATP binding"/>
    <property type="evidence" value="ECO:0007669"/>
    <property type="project" value="InterPro"/>
</dbReference>
<feature type="region of interest" description="Disordered" evidence="1">
    <location>
        <begin position="1"/>
        <end position="39"/>
    </location>
</feature>
<accession>A0A8H5UGK8</accession>
<dbReference type="EMBL" id="JAAQPE010000100">
    <property type="protein sequence ID" value="KAF5685777.1"/>
    <property type="molecule type" value="Genomic_DNA"/>
</dbReference>
<dbReference type="InterPro" id="IPR003959">
    <property type="entry name" value="ATPase_AAA_core"/>
</dbReference>
<dbReference type="CDD" id="cd19481">
    <property type="entry name" value="RecA-like_protease"/>
    <property type="match status" value="1"/>
</dbReference>
<dbReference type="InterPro" id="IPR003593">
    <property type="entry name" value="AAA+_ATPase"/>
</dbReference>
<evidence type="ECO:0000256" key="1">
    <source>
        <dbReference type="SAM" id="MobiDB-lite"/>
    </source>
</evidence>
<feature type="domain" description="AAA+ ATPase" evidence="2">
    <location>
        <begin position="113"/>
        <end position="240"/>
    </location>
</feature>
<sequence length="317" mass="35717">MYSNGQYSKASTSSDHQESQEDSDWEVEEEEDPKHLTDEQAMLTVSTVKCFSIENKTWCTAEVDDLKDIEWNTQAFDNLVIDEAEKRLLVGFIGAATNGKLQDFDDFVDGKGKGLVMLLCGPPGTGKTFTAESVSENLKRPLYRVDTSDLGMDPKNLESNLKTALDRCARWNAILLLDEADVFLEKRTSSNLTQNEMTTIFLRVLEYYKGIMMLTTNRYLAIDPAFESRIDLSFVFQDLEPASRAKVWYNFLIREDKALAGDSDAIAKLASMPLNGRQIKSAVKTARILAASENLPLAVDRLQTVVFMRMKALKMME</sequence>